<protein>
    <submittedName>
        <fullName evidence="1">Uncharacterized protein</fullName>
    </submittedName>
</protein>
<sequence>MARPKNVLGLKAVKMGAVGADGGMGTVLTEILGATVKGTASLVLNEGSYTEIEIEEEDVAYDELTTQAPKWAFTLESYNMSGKALSEMGAGDLEPGTAGAPDSIGMDVPIDQEMSIECETKNGAKLQIARMLVRIRPQFDLMKEQFGKVIVTGTPLKPTKAGLKTVVKTDAPA</sequence>
<keyword evidence="2" id="KW-1185">Reference proteome</keyword>
<name>A0A4R6WSB1_9SPHI</name>
<evidence type="ECO:0000313" key="1">
    <source>
        <dbReference type="EMBL" id="TDQ79586.1"/>
    </source>
</evidence>
<accession>A0A4R6WSB1</accession>
<dbReference type="RefSeq" id="WP_133583365.1">
    <property type="nucleotide sequence ID" value="NZ_SNYV01000011.1"/>
</dbReference>
<dbReference type="AlphaFoldDB" id="A0A4R6WSB1"/>
<comment type="caution">
    <text evidence="1">The sequence shown here is derived from an EMBL/GenBank/DDBJ whole genome shotgun (WGS) entry which is preliminary data.</text>
</comment>
<proteinExistence type="predicted"/>
<evidence type="ECO:0000313" key="2">
    <source>
        <dbReference type="Proteomes" id="UP000295292"/>
    </source>
</evidence>
<gene>
    <name evidence="1" type="ORF">CLV99_1031</name>
</gene>
<reference evidence="1 2" key="1">
    <citation type="submission" date="2019-03" db="EMBL/GenBank/DDBJ databases">
        <title>Genomic Encyclopedia of Archaeal and Bacterial Type Strains, Phase II (KMG-II): from individual species to whole genera.</title>
        <authorList>
            <person name="Goeker M."/>
        </authorList>
    </citation>
    <scope>NUCLEOTIDE SEQUENCE [LARGE SCALE GENOMIC DNA]</scope>
    <source>
        <strain evidence="1 2">DSM 28353</strain>
    </source>
</reference>
<dbReference type="EMBL" id="SNYV01000011">
    <property type="protein sequence ID" value="TDQ79586.1"/>
    <property type="molecule type" value="Genomic_DNA"/>
</dbReference>
<organism evidence="1 2">
    <name type="scientific">Sphingobacterium yanglingense</name>
    <dbReference type="NCBI Taxonomy" id="1437280"/>
    <lineage>
        <taxon>Bacteria</taxon>
        <taxon>Pseudomonadati</taxon>
        <taxon>Bacteroidota</taxon>
        <taxon>Sphingobacteriia</taxon>
        <taxon>Sphingobacteriales</taxon>
        <taxon>Sphingobacteriaceae</taxon>
        <taxon>Sphingobacterium</taxon>
    </lineage>
</organism>
<dbReference type="Proteomes" id="UP000295292">
    <property type="component" value="Unassembled WGS sequence"/>
</dbReference>
<dbReference type="OrthoDB" id="762138at2"/>